<keyword evidence="2" id="KW-1185">Reference proteome</keyword>
<evidence type="ECO:0000313" key="1">
    <source>
        <dbReference type="EMBL" id="OHT18284.1"/>
    </source>
</evidence>
<dbReference type="GO" id="GO:0015774">
    <property type="term" value="P:polysaccharide transport"/>
    <property type="evidence" value="ECO:0007669"/>
    <property type="project" value="InterPro"/>
</dbReference>
<reference evidence="1 2" key="1">
    <citation type="submission" date="2016-09" db="EMBL/GenBank/DDBJ databases">
        <title>Metabolic pathway, cell adaptation mechanisms and a novel monoxygenase revealed through proteogenomic-transcription analysis of a Sphingomonas haloaromaticamans strain degrading the fungicide ortho-phenylphenol.</title>
        <authorList>
            <person name="Perruchon C."/>
            <person name="Papadopoulou E.S."/>
            <person name="Rousidou C."/>
            <person name="Vasileiadis S."/>
            <person name="Tanou G."/>
            <person name="Amoutzias G."/>
            <person name="Molassiotis A."/>
            <person name="Karpouzas D.G."/>
        </authorList>
    </citation>
    <scope>NUCLEOTIDE SEQUENCE [LARGE SCALE GENOMIC DNA]</scope>
    <source>
        <strain evidence="1 2">P3</strain>
    </source>
</reference>
<protein>
    <submittedName>
        <fullName evidence="1">Capsule polysaccharide biosynthesis protein</fullName>
    </submittedName>
</protein>
<dbReference type="AlphaFoldDB" id="A0A1S1H867"/>
<dbReference type="Pfam" id="PF05159">
    <property type="entry name" value="Capsule_synth"/>
    <property type="match status" value="1"/>
</dbReference>
<name>A0A1S1H867_9SPHN</name>
<dbReference type="GO" id="GO:0000271">
    <property type="term" value="P:polysaccharide biosynthetic process"/>
    <property type="evidence" value="ECO:0007669"/>
    <property type="project" value="InterPro"/>
</dbReference>
<organism evidence="1 2">
    <name type="scientific">Edaphosphingomonas haloaromaticamans</name>
    <dbReference type="NCBI Taxonomy" id="653954"/>
    <lineage>
        <taxon>Bacteria</taxon>
        <taxon>Pseudomonadati</taxon>
        <taxon>Pseudomonadota</taxon>
        <taxon>Alphaproteobacteria</taxon>
        <taxon>Sphingomonadales</taxon>
        <taxon>Rhizorhabdaceae</taxon>
        <taxon>Edaphosphingomonas</taxon>
    </lineage>
</organism>
<sequence length="592" mass="64230">MAGATYRGHAAAPPRAPIRPAAFNDMMERAYPPRAMREPLLRIPPFPGARVPALMVPARTAPERGEDIGACMAALREARVGGTFWAARPAIDASRTIVARPASAAQARAMIAAARAEGCRDRLLFWLPRRIFRLGSELRGFPVIHGNCDPWTLIDQVERIWLDAGDPLALLARIGGRQVRTWGDGVFAGLAEAGEDKLTAWAASFLVDGVRYRDPFSGQDIGLSAAIDLLEYWRRLIDANRPIAAAAGFARWKRATVAPLLWNGTDPVRFISPGEPALSGLPTGSVLALWKSKVPDAFLSAVAEKEIAVREVEDGFIRSSGLGANCVPPLSITVDRLGVHFDPAQASELETLLETATFPAELLDRADRLRQMIRATGLSKYDVGGDAMDRPGGDRRHVLVPGQVEDDRSVLSGGGGVGGNLGLLRRAREMEPDAFILYKPHPDVEAGHRKGRIPEGEAERLADMVVRDAPISALLDMVDAVHVMTSLAGFEALVRGKPVVAHGVPFYAGWGLTTDLGPVPSRRTRRRNVLELIAAVLLLYPRYLDPATRLPCPPEILVERLVAGVRRQNGAVVAFRRLQGNFMRLIMRGGIA</sequence>
<proteinExistence type="predicted"/>
<dbReference type="EMBL" id="MIPT01000001">
    <property type="protein sequence ID" value="OHT18284.1"/>
    <property type="molecule type" value="Genomic_DNA"/>
</dbReference>
<comment type="caution">
    <text evidence="1">The sequence shown here is derived from an EMBL/GenBank/DDBJ whole genome shotgun (WGS) entry which is preliminary data.</text>
</comment>
<dbReference type="InterPro" id="IPR007833">
    <property type="entry name" value="Capsule_polysaccharide_synth"/>
</dbReference>
<dbReference type="CDD" id="cd16439">
    <property type="entry name" value="beta_Kdo_transferase_KpsC_2"/>
    <property type="match status" value="1"/>
</dbReference>
<gene>
    <name evidence="1" type="ORF">BHE75_00255</name>
</gene>
<dbReference type="Proteomes" id="UP000179467">
    <property type="component" value="Unassembled WGS sequence"/>
</dbReference>
<evidence type="ECO:0000313" key="2">
    <source>
        <dbReference type="Proteomes" id="UP000179467"/>
    </source>
</evidence>
<accession>A0A1S1H867</accession>